<dbReference type="SUPFAM" id="SSF48452">
    <property type="entry name" value="TPR-like"/>
    <property type="match status" value="1"/>
</dbReference>
<sequence>MMKILLYVCVLLWAEADFDIGKIAKINRLKEEAEAAYKSGQYNVAINRYKQLVDMGVNDEPVLLNLAHAYFMNKDTTAINAYSKLMLSKDNHIKSVAYQQMGVIKANGKKYEEALKFFKESLKAEPNNEEARHNYELTKKLLEEQRKQQQQDKQNQQNKDKQQQDKEQQQKQQQPKEQQQKKEQDEKGEQKDKGDKQEKDGKDDKADGKKEQGEKDDESDKKGKEEEKEAMERRAQRLQQMNLTEEQAKMILEAMKNNEVQYLQQNKKKPTKKTNKNKPDW</sequence>
<keyword evidence="1" id="KW-0802">TPR repeat</keyword>
<keyword evidence="4" id="KW-1185">Reference proteome</keyword>
<dbReference type="AlphaFoldDB" id="A0A1I2IWU4"/>
<dbReference type="RefSeq" id="WP_143090973.1">
    <property type="nucleotide sequence ID" value="NZ_FONY01000036.1"/>
</dbReference>
<name>A0A1I2IWU4_9BACT</name>
<gene>
    <name evidence="3" type="ORF">SAMN04488541_103616</name>
</gene>
<protein>
    <submittedName>
        <fullName evidence="3">Uncharacterized protein</fullName>
    </submittedName>
</protein>
<reference evidence="3 4" key="1">
    <citation type="submission" date="2016-10" db="EMBL/GenBank/DDBJ databases">
        <authorList>
            <person name="de Groot N.N."/>
        </authorList>
    </citation>
    <scope>NUCLEOTIDE SEQUENCE [LARGE SCALE GENOMIC DNA]</scope>
    <source>
        <strain>GEY</strain>
        <strain evidence="4">DSM 9560</strain>
    </source>
</reference>
<proteinExistence type="predicted"/>
<organism evidence="3 4">
    <name type="scientific">Thermoflexibacter ruber</name>
    <dbReference type="NCBI Taxonomy" id="1003"/>
    <lineage>
        <taxon>Bacteria</taxon>
        <taxon>Pseudomonadati</taxon>
        <taxon>Bacteroidota</taxon>
        <taxon>Cytophagia</taxon>
        <taxon>Cytophagales</taxon>
        <taxon>Thermoflexibacteraceae</taxon>
        <taxon>Thermoflexibacter</taxon>
    </lineage>
</organism>
<dbReference type="Proteomes" id="UP000199513">
    <property type="component" value="Unassembled WGS sequence"/>
</dbReference>
<dbReference type="OrthoDB" id="597471at2"/>
<evidence type="ECO:0000313" key="3">
    <source>
        <dbReference type="EMBL" id="SFF45487.1"/>
    </source>
</evidence>
<dbReference type="PROSITE" id="PS50293">
    <property type="entry name" value="TPR_REGION"/>
    <property type="match status" value="1"/>
</dbReference>
<dbReference type="EMBL" id="FONY01000036">
    <property type="protein sequence ID" value="SFF45487.1"/>
    <property type="molecule type" value="Genomic_DNA"/>
</dbReference>
<dbReference type="Gene3D" id="1.25.40.10">
    <property type="entry name" value="Tetratricopeptide repeat domain"/>
    <property type="match status" value="1"/>
</dbReference>
<feature type="compositionally biased region" description="Basic residues" evidence="2">
    <location>
        <begin position="266"/>
        <end position="281"/>
    </location>
</feature>
<feature type="repeat" description="TPR" evidence="1">
    <location>
        <begin position="95"/>
        <end position="128"/>
    </location>
</feature>
<accession>A0A1I2IWU4</accession>
<feature type="region of interest" description="Disordered" evidence="2">
    <location>
        <begin position="261"/>
        <end position="281"/>
    </location>
</feature>
<feature type="compositionally biased region" description="Basic and acidic residues" evidence="2">
    <location>
        <begin position="158"/>
        <end position="169"/>
    </location>
</feature>
<feature type="compositionally biased region" description="Basic and acidic residues" evidence="2">
    <location>
        <begin position="178"/>
        <end position="235"/>
    </location>
</feature>
<dbReference type="InterPro" id="IPR019734">
    <property type="entry name" value="TPR_rpt"/>
</dbReference>
<dbReference type="PROSITE" id="PS50005">
    <property type="entry name" value="TPR"/>
    <property type="match status" value="1"/>
</dbReference>
<dbReference type="InterPro" id="IPR011990">
    <property type="entry name" value="TPR-like_helical_dom_sf"/>
</dbReference>
<evidence type="ECO:0000256" key="1">
    <source>
        <dbReference type="PROSITE-ProRule" id="PRU00339"/>
    </source>
</evidence>
<evidence type="ECO:0000256" key="2">
    <source>
        <dbReference type="SAM" id="MobiDB-lite"/>
    </source>
</evidence>
<evidence type="ECO:0000313" key="4">
    <source>
        <dbReference type="Proteomes" id="UP000199513"/>
    </source>
</evidence>
<dbReference type="SMART" id="SM00028">
    <property type="entry name" value="TPR"/>
    <property type="match status" value="3"/>
</dbReference>
<dbReference type="STRING" id="1003.SAMN04488541_103616"/>
<feature type="region of interest" description="Disordered" evidence="2">
    <location>
        <begin position="144"/>
        <end position="242"/>
    </location>
</feature>